<dbReference type="EMBL" id="JABKKE010000019">
    <property type="protein sequence ID" value="NPE14843.1"/>
    <property type="molecule type" value="Genomic_DNA"/>
</dbReference>
<dbReference type="Gene3D" id="3.40.50.2000">
    <property type="entry name" value="Glycogen Phosphorylase B"/>
    <property type="match status" value="2"/>
</dbReference>
<dbReference type="Proteomes" id="UP001193734">
    <property type="component" value="Unassembled WGS sequence"/>
</dbReference>
<comment type="caution">
    <text evidence="1">The sequence shown here is derived from an EMBL/GenBank/DDBJ whole genome shotgun (WGS) entry which is preliminary data.</text>
</comment>
<dbReference type="RefSeq" id="WP_172178134.1">
    <property type="nucleotide sequence ID" value="NZ_CASGIA010000014.1"/>
</dbReference>
<dbReference type="CDD" id="cd03820">
    <property type="entry name" value="GT4_AmsD-like"/>
    <property type="match status" value="1"/>
</dbReference>
<dbReference type="Pfam" id="PF13692">
    <property type="entry name" value="Glyco_trans_1_4"/>
    <property type="match status" value="1"/>
</dbReference>
<proteinExistence type="predicted"/>
<accession>A0ABX2AY42</accession>
<evidence type="ECO:0000313" key="2">
    <source>
        <dbReference type="Proteomes" id="UP001193734"/>
    </source>
</evidence>
<dbReference type="PANTHER" id="PTHR12526">
    <property type="entry name" value="GLYCOSYLTRANSFERASE"/>
    <property type="match status" value="1"/>
</dbReference>
<keyword evidence="2" id="KW-1185">Reference proteome</keyword>
<dbReference type="GeneID" id="82158293"/>
<name>A0ABX2AY42_9BACT</name>
<dbReference type="SUPFAM" id="SSF53756">
    <property type="entry name" value="UDP-Glycosyltransferase/glycogen phosphorylase"/>
    <property type="match status" value="1"/>
</dbReference>
<dbReference type="PANTHER" id="PTHR12526:SF630">
    <property type="entry name" value="GLYCOSYLTRANSFERASE"/>
    <property type="match status" value="1"/>
</dbReference>
<reference evidence="1 2" key="1">
    <citation type="submission" date="2020-05" db="EMBL/GenBank/DDBJ databases">
        <title>Distinct polysaccharide utilization as determinants for interspecies competition between intestinal Prevotella spp.</title>
        <authorList>
            <person name="Galvez E.J.C."/>
            <person name="Iljazovic A."/>
            <person name="Strowig T."/>
        </authorList>
    </citation>
    <scope>NUCLEOTIDE SEQUENCE [LARGE SCALE GENOMIC DNA]</scope>
    <source>
        <strain evidence="1 2">PROD</strain>
    </source>
</reference>
<gene>
    <name evidence="1" type="ORF">HPS55_11005</name>
</gene>
<evidence type="ECO:0000313" key="1">
    <source>
        <dbReference type="EMBL" id="NPE14843.1"/>
    </source>
</evidence>
<sequence length="389" mass="43810">MKSGNGRYRIVYCTPALYMAGGVERVLTLKAGYFAEHYGYDITIILTEGRGKPLFYPLSDKVKVVNLDIGFEELWSCSFVKKIPVYLRKQREFRRKLTAELMRLRPDITVSLLRREINFINSIPDGSVKIGEMHINRANYRNFDASDTNPLKRVFARLWSHSLVSHLRCLGRLVVLTEPDRQAWTELDNVDVIPDPLSFRPSGVSRLADKRIIAVGRYSHEKGFDLLLQAWAAVEKACEGWRLDVFGDGDRTVYEHLIDELGIDRSRCRLNGRTADVEAEYRRSSVFVLSSRFEGFGLVVLEAMACGLPVVAFDCPWGPGAIISDGIDGMLVENGNTNALADALIGVAGSAELRGRMAAEARRSASEYDIEKIAAKWRRLFDTLMNGKH</sequence>
<protein>
    <submittedName>
        <fullName evidence="1">Glycosyltransferase family 4 protein</fullName>
    </submittedName>
</protein>
<organism evidence="1 2">
    <name type="scientific">Xylanibacter rodentium</name>
    <dbReference type="NCBI Taxonomy" id="2736289"/>
    <lineage>
        <taxon>Bacteria</taxon>
        <taxon>Pseudomonadati</taxon>
        <taxon>Bacteroidota</taxon>
        <taxon>Bacteroidia</taxon>
        <taxon>Bacteroidales</taxon>
        <taxon>Prevotellaceae</taxon>
        <taxon>Xylanibacter</taxon>
    </lineage>
</organism>